<dbReference type="EMBL" id="FOOY01000005">
    <property type="protein sequence ID" value="SFG17853.1"/>
    <property type="molecule type" value="Genomic_DNA"/>
</dbReference>
<dbReference type="RefSeq" id="WP_093670518.1">
    <property type="nucleotide sequence ID" value="NZ_FOOY01000005.1"/>
</dbReference>
<sequence length="55" mass="6597">MGSVQKKSIENRQERLIEQLIAHEIYKINGKHLFQLPLSELEHEYKHVRDLHSTM</sequence>
<evidence type="ECO:0000313" key="1">
    <source>
        <dbReference type="EMBL" id="SFG17853.1"/>
    </source>
</evidence>
<dbReference type="Proteomes" id="UP000198752">
    <property type="component" value="Unassembled WGS sequence"/>
</dbReference>
<accession>A0A1I2PR32</accession>
<dbReference type="Pfam" id="PF13076">
    <property type="entry name" value="Fur_reg_FbpA"/>
    <property type="match status" value="1"/>
</dbReference>
<name>A0A1I2PR32_9BACL</name>
<dbReference type="InterPro" id="IPR025072">
    <property type="entry name" value="Fur_reg_FbpA"/>
</dbReference>
<keyword evidence="2" id="KW-1185">Reference proteome</keyword>
<protein>
    <submittedName>
        <fullName evidence="1">Fur-regulated basic protein A</fullName>
    </submittedName>
</protein>
<proteinExistence type="predicted"/>
<dbReference type="OrthoDB" id="2974077at2"/>
<gene>
    <name evidence="1" type="ORF">SAMN02982927_00918</name>
</gene>
<dbReference type="STRING" id="269670.SAMN02982927_00918"/>
<reference evidence="2" key="1">
    <citation type="submission" date="2016-10" db="EMBL/GenBank/DDBJ databases">
        <authorList>
            <person name="Varghese N."/>
            <person name="Submissions S."/>
        </authorList>
    </citation>
    <scope>NUCLEOTIDE SEQUENCE [LARGE SCALE GENOMIC DNA]</scope>
    <source>
        <strain evidence="2">ATCC 700379</strain>
    </source>
</reference>
<organism evidence="1 2">
    <name type="scientific">Sporolactobacillus nakayamae</name>
    <dbReference type="NCBI Taxonomy" id="269670"/>
    <lineage>
        <taxon>Bacteria</taxon>
        <taxon>Bacillati</taxon>
        <taxon>Bacillota</taxon>
        <taxon>Bacilli</taxon>
        <taxon>Bacillales</taxon>
        <taxon>Sporolactobacillaceae</taxon>
        <taxon>Sporolactobacillus</taxon>
    </lineage>
</organism>
<dbReference type="AlphaFoldDB" id="A0A1I2PR32"/>
<evidence type="ECO:0000313" key="2">
    <source>
        <dbReference type="Proteomes" id="UP000198752"/>
    </source>
</evidence>